<dbReference type="Gene3D" id="3.40.50.720">
    <property type="entry name" value="NAD(P)-binding Rossmann-like Domain"/>
    <property type="match status" value="1"/>
</dbReference>
<dbReference type="GeneID" id="108565851"/>
<gene>
    <name evidence="5 6" type="primary">LOC108565851</name>
</gene>
<keyword evidence="4" id="KW-1185">Reference proteome</keyword>
<dbReference type="RefSeq" id="XP_017781005.1">
    <property type="nucleotide sequence ID" value="XM_017925516.1"/>
</dbReference>
<dbReference type="PRINTS" id="PR00080">
    <property type="entry name" value="SDRFAMILY"/>
</dbReference>
<dbReference type="Proteomes" id="UP000695000">
    <property type="component" value="Unplaced"/>
</dbReference>
<accession>A0ABM1N2E6</accession>
<proteinExistence type="inferred from homology"/>
<keyword evidence="2" id="KW-0560">Oxidoreductase</keyword>
<dbReference type="RefSeq" id="XP_017780996.1">
    <property type="nucleotide sequence ID" value="XM_017925507.1"/>
</dbReference>
<dbReference type="PANTHER" id="PTHR43115:SF4">
    <property type="entry name" value="DEHYDROGENASE_REDUCTASE SDR FAMILY MEMBER 11"/>
    <property type="match status" value="1"/>
</dbReference>
<dbReference type="Pfam" id="PF00106">
    <property type="entry name" value="adh_short"/>
    <property type="match status" value="1"/>
</dbReference>
<protein>
    <submittedName>
        <fullName evidence="5 6">Farnesol dehydrogenase-like</fullName>
    </submittedName>
</protein>
<evidence type="ECO:0000313" key="5">
    <source>
        <dbReference type="RefSeq" id="XP_017780996.1"/>
    </source>
</evidence>
<name>A0ABM1N2E6_NICVS</name>
<dbReference type="SUPFAM" id="SSF51735">
    <property type="entry name" value="NAD(P)-binding Rossmann-fold domains"/>
    <property type="match status" value="1"/>
</dbReference>
<comment type="similarity">
    <text evidence="1 3">Belongs to the short-chain dehydrogenases/reductases (SDR) family.</text>
</comment>
<dbReference type="InterPro" id="IPR002347">
    <property type="entry name" value="SDR_fam"/>
</dbReference>
<evidence type="ECO:0000313" key="6">
    <source>
        <dbReference type="RefSeq" id="XP_017781005.1"/>
    </source>
</evidence>
<evidence type="ECO:0000313" key="4">
    <source>
        <dbReference type="Proteomes" id="UP000695000"/>
    </source>
</evidence>
<dbReference type="InterPro" id="IPR036291">
    <property type="entry name" value="NAD(P)-bd_dom_sf"/>
</dbReference>
<sequence>MDRWVGKVAIVTGASAGIGAAIAEELVMSGINVVGMARRENKMNEMVEKFGKYPGKFYSLKTDLTVVEDILASLKWVKDNVGPIHIVINNAGFLAEGGTFNGDLSVWKSQMDSMLLAPCIISQESIKDMIANNVDGHIINVNSIYGHVINHVYNPEMGIYPAIKHGISALTETTRQELVLKGKKIKISAISPGMTGSELFNGYPAEAIAKIPLLSCTDVSNAVMFMLSRPPHVQVQEMVIKPIGEIA</sequence>
<reference evidence="5 6" key="1">
    <citation type="submission" date="2025-05" db="UniProtKB">
        <authorList>
            <consortium name="RefSeq"/>
        </authorList>
    </citation>
    <scope>IDENTIFICATION</scope>
    <source>
        <tissue evidence="5 6">Whole Larva</tissue>
    </source>
</reference>
<evidence type="ECO:0000256" key="3">
    <source>
        <dbReference type="RuleBase" id="RU000363"/>
    </source>
</evidence>
<organism evidence="4 5">
    <name type="scientific">Nicrophorus vespilloides</name>
    <name type="common">Boreal carrion beetle</name>
    <dbReference type="NCBI Taxonomy" id="110193"/>
    <lineage>
        <taxon>Eukaryota</taxon>
        <taxon>Metazoa</taxon>
        <taxon>Ecdysozoa</taxon>
        <taxon>Arthropoda</taxon>
        <taxon>Hexapoda</taxon>
        <taxon>Insecta</taxon>
        <taxon>Pterygota</taxon>
        <taxon>Neoptera</taxon>
        <taxon>Endopterygota</taxon>
        <taxon>Coleoptera</taxon>
        <taxon>Polyphaga</taxon>
        <taxon>Staphyliniformia</taxon>
        <taxon>Silphidae</taxon>
        <taxon>Nicrophorinae</taxon>
        <taxon>Nicrophorus</taxon>
    </lineage>
</organism>
<evidence type="ECO:0000256" key="1">
    <source>
        <dbReference type="ARBA" id="ARBA00006484"/>
    </source>
</evidence>
<evidence type="ECO:0000256" key="2">
    <source>
        <dbReference type="ARBA" id="ARBA00023002"/>
    </source>
</evidence>
<dbReference type="PRINTS" id="PR00081">
    <property type="entry name" value="GDHRDH"/>
</dbReference>
<dbReference type="PANTHER" id="PTHR43115">
    <property type="entry name" value="DEHYDROGENASE/REDUCTASE SDR FAMILY MEMBER 11"/>
    <property type="match status" value="1"/>
</dbReference>